<dbReference type="GO" id="GO:0003676">
    <property type="term" value="F:nucleic acid binding"/>
    <property type="evidence" value="ECO:0007669"/>
    <property type="project" value="InterPro"/>
</dbReference>
<name>A0AAV3RIF3_LITER</name>
<dbReference type="InterPro" id="IPR012337">
    <property type="entry name" value="RNaseH-like_sf"/>
</dbReference>
<feature type="domain" description="RNase H type-1" evidence="1">
    <location>
        <begin position="290"/>
        <end position="407"/>
    </location>
</feature>
<organism evidence="3 4">
    <name type="scientific">Lithospermum erythrorhizon</name>
    <name type="common">Purple gromwell</name>
    <name type="synonym">Lithospermum officinale var. erythrorhizon</name>
    <dbReference type="NCBI Taxonomy" id="34254"/>
    <lineage>
        <taxon>Eukaryota</taxon>
        <taxon>Viridiplantae</taxon>
        <taxon>Streptophyta</taxon>
        <taxon>Embryophyta</taxon>
        <taxon>Tracheophyta</taxon>
        <taxon>Spermatophyta</taxon>
        <taxon>Magnoliopsida</taxon>
        <taxon>eudicotyledons</taxon>
        <taxon>Gunneridae</taxon>
        <taxon>Pentapetalae</taxon>
        <taxon>asterids</taxon>
        <taxon>lamiids</taxon>
        <taxon>Boraginales</taxon>
        <taxon>Boraginaceae</taxon>
        <taxon>Boraginoideae</taxon>
        <taxon>Lithospermeae</taxon>
        <taxon>Lithospermum</taxon>
    </lineage>
</organism>
<dbReference type="Pfam" id="PF13966">
    <property type="entry name" value="zf-RVT"/>
    <property type="match status" value="1"/>
</dbReference>
<evidence type="ECO:0000313" key="4">
    <source>
        <dbReference type="Proteomes" id="UP001454036"/>
    </source>
</evidence>
<keyword evidence="4" id="KW-1185">Reference proteome</keyword>
<dbReference type="Proteomes" id="UP001454036">
    <property type="component" value="Unassembled WGS sequence"/>
</dbReference>
<dbReference type="InterPro" id="IPR002156">
    <property type="entry name" value="RNaseH_domain"/>
</dbReference>
<accession>A0AAV3RIF3</accession>
<dbReference type="CDD" id="cd06222">
    <property type="entry name" value="RNase_H_like"/>
    <property type="match status" value="1"/>
</dbReference>
<dbReference type="InterPro" id="IPR044730">
    <property type="entry name" value="RNase_H-like_dom_plant"/>
</dbReference>
<dbReference type="AlphaFoldDB" id="A0AAV3RIF3"/>
<proteinExistence type="predicted"/>
<evidence type="ECO:0000259" key="2">
    <source>
        <dbReference type="Pfam" id="PF13966"/>
    </source>
</evidence>
<protein>
    <recommendedName>
        <fullName evidence="5">RNase H type-1 domain-containing protein</fullName>
    </recommendedName>
</protein>
<evidence type="ECO:0000259" key="1">
    <source>
        <dbReference type="Pfam" id="PF13456"/>
    </source>
</evidence>
<evidence type="ECO:0000313" key="3">
    <source>
        <dbReference type="EMBL" id="GAA0174958.1"/>
    </source>
</evidence>
<dbReference type="Gene3D" id="3.30.420.10">
    <property type="entry name" value="Ribonuclease H-like superfamily/Ribonuclease H"/>
    <property type="match status" value="1"/>
</dbReference>
<feature type="domain" description="Reverse transcriptase zinc-binding" evidence="2">
    <location>
        <begin position="82"/>
        <end position="165"/>
    </location>
</feature>
<comment type="caution">
    <text evidence="3">The sequence shown here is derived from an EMBL/GenBank/DDBJ whole genome shotgun (WGS) entry which is preliminary data.</text>
</comment>
<sequence length="441" mass="50106">MNIILDSGILLLHLETLQNCILLGILEKVPVTFGMMFGCHQNICKLKEVLLDDALLQEVLKISLNESQQDCILWKPAKNGLFNFHSAWEISRKEKNLSTIQALFWHPNILKKMSFLSWRLHYHWLLVESILQSRNTSLASKCICCNHVESLQHVFFTNKVAANIWTSFAEDFGFSSTPITNIHQAFKTWSICCNTKGHVRQLIPVIILWVIWEARNKAIHENRAYTFISIRIRIGNLIYYLGKAELLNYKHWKGDLHVAQKVNITVHRTARKPPIVLKWFKPPSGKLKVNTDGAFKDGLAGLGGIIRNEDGHCIAAIGMSTEGDSPLHAELFAAAHILKWCKSNGYNNLIVETDSALMMKMVVNKQGHWTLFSLMMQVSYLLQSTMSSLFLVKREQTRGADWIAKEALSNKSSFICSPPHANKLFRGIIDLEAGDLPYIRG</sequence>
<dbReference type="InterPro" id="IPR053151">
    <property type="entry name" value="RNase_H-like"/>
</dbReference>
<dbReference type="InterPro" id="IPR026960">
    <property type="entry name" value="RVT-Znf"/>
</dbReference>
<evidence type="ECO:0008006" key="5">
    <source>
        <dbReference type="Google" id="ProtNLM"/>
    </source>
</evidence>
<dbReference type="SUPFAM" id="SSF53098">
    <property type="entry name" value="Ribonuclease H-like"/>
    <property type="match status" value="1"/>
</dbReference>
<dbReference type="InterPro" id="IPR036397">
    <property type="entry name" value="RNaseH_sf"/>
</dbReference>
<reference evidence="3 4" key="1">
    <citation type="submission" date="2024-01" db="EMBL/GenBank/DDBJ databases">
        <title>The complete chloroplast genome sequence of Lithospermum erythrorhizon: insights into the phylogenetic relationship among Boraginaceae species and the maternal lineages of purple gromwells.</title>
        <authorList>
            <person name="Okada T."/>
            <person name="Watanabe K."/>
        </authorList>
    </citation>
    <scope>NUCLEOTIDE SEQUENCE [LARGE SCALE GENOMIC DNA]</scope>
</reference>
<dbReference type="PANTHER" id="PTHR47723:SF19">
    <property type="entry name" value="POLYNUCLEOTIDYL TRANSFERASE, RIBONUCLEASE H-LIKE SUPERFAMILY PROTEIN"/>
    <property type="match status" value="1"/>
</dbReference>
<dbReference type="EMBL" id="BAABME010027040">
    <property type="protein sequence ID" value="GAA0174958.1"/>
    <property type="molecule type" value="Genomic_DNA"/>
</dbReference>
<dbReference type="GO" id="GO:0004523">
    <property type="term" value="F:RNA-DNA hybrid ribonuclease activity"/>
    <property type="evidence" value="ECO:0007669"/>
    <property type="project" value="InterPro"/>
</dbReference>
<dbReference type="PANTHER" id="PTHR47723">
    <property type="entry name" value="OS05G0353850 PROTEIN"/>
    <property type="match status" value="1"/>
</dbReference>
<gene>
    <name evidence="3" type="ORF">LIER_41825</name>
</gene>
<dbReference type="Pfam" id="PF13456">
    <property type="entry name" value="RVT_3"/>
    <property type="match status" value="1"/>
</dbReference>